<dbReference type="GO" id="GO:0016239">
    <property type="term" value="P:positive regulation of macroautophagy"/>
    <property type="evidence" value="ECO:0007669"/>
    <property type="project" value="TreeGrafter"/>
</dbReference>
<evidence type="ECO:0000256" key="2">
    <source>
        <dbReference type="ARBA" id="ARBA00022723"/>
    </source>
</evidence>
<dbReference type="InterPro" id="IPR037590">
    <property type="entry name" value="WDR24"/>
</dbReference>
<name>A0A6A6PMJ8_9PEZI</name>
<dbReference type="GO" id="GO:1904263">
    <property type="term" value="P:positive regulation of TORC1 signaling"/>
    <property type="evidence" value="ECO:0007669"/>
    <property type="project" value="TreeGrafter"/>
</dbReference>
<dbReference type="GO" id="GO:0061700">
    <property type="term" value="C:GATOR2 complex"/>
    <property type="evidence" value="ECO:0007669"/>
    <property type="project" value="TreeGrafter"/>
</dbReference>
<keyword evidence="5" id="KW-0862">Zinc</keyword>
<keyword evidence="9" id="KW-1185">Reference proteome</keyword>
<protein>
    <submittedName>
        <fullName evidence="8">Uncharacterized protein</fullName>
    </submittedName>
</protein>
<dbReference type="Proteomes" id="UP000799767">
    <property type="component" value="Unassembled WGS sequence"/>
</dbReference>
<feature type="repeat" description="WD" evidence="6">
    <location>
        <begin position="185"/>
        <end position="227"/>
    </location>
</feature>
<dbReference type="InterPro" id="IPR019775">
    <property type="entry name" value="WD40_repeat_CS"/>
</dbReference>
<dbReference type="GO" id="GO:0005829">
    <property type="term" value="C:cytosol"/>
    <property type="evidence" value="ECO:0007669"/>
    <property type="project" value="TreeGrafter"/>
</dbReference>
<feature type="region of interest" description="Disordered" evidence="7">
    <location>
        <begin position="807"/>
        <end position="836"/>
    </location>
</feature>
<dbReference type="Pfam" id="PF00400">
    <property type="entry name" value="WD40"/>
    <property type="match status" value="2"/>
</dbReference>
<dbReference type="InterPro" id="IPR001680">
    <property type="entry name" value="WD40_rpt"/>
</dbReference>
<feature type="region of interest" description="Disordered" evidence="7">
    <location>
        <begin position="867"/>
        <end position="954"/>
    </location>
</feature>
<evidence type="ECO:0000256" key="5">
    <source>
        <dbReference type="ARBA" id="ARBA00022833"/>
    </source>
</evidence>
<dbReference type="SMART" id="SM00320">
    <property type="entry name" value="WD40"/>
    <property type="match status" value="5"/>
</dbReference>
<dbReference type="RefSeq" id="XP_033587880.1">
    <property type="nucleotide sequence ID" value="XM_033734179.1"/>
</dbReference>
<feature type="region of interest" description="Disordered" evidence="7">
    <location>
        <begin position="446"/>
        <end position="519"/>
    </location>
</feature>
<dbReference type="InterPro" id="IPR036322">
    <property type="entry name" value="WD40_repeat_dom_sf"/>
</dbReference>
<evidence type="ECO:0000256" key="7">
    <source>
        <dbReference type="SAM" id="MobiDB-lite"/>
    </source>
</evidence>
<dbReference type="EMBL" id="MU001638">
    <property type="protein sequence ID" value="KAF2481310.1"/>
    <property type="molecule type" value="Genomic_DNA"/>
</dbReference>
<gene>
    <name evidence="8" type="ORF">BDY17DRAFT_301076</name>
</gene>
<dbReference type="PROSITE" id="PS50082">
    <property type="entry name" value="WD_REPEATS_2"/>
    <property type="match status" value="2"/>
</dbReference>
<dbReference type="SUPFAM" id="SSF50978">
    <property type="entry name" value="WD40 repeat-like"/>
    <property type="match status" value="1"/>
</dbReference>
<evidence type="ECO:0000256" key="4">
    <source>
        <dbReference type="ARBA" id="ARBA00022771"/>
    </source>
</evidence>
<proteinExistence type="predicted"/>
<sequence length="1249" mass="137684">MSGDTPRRFAANPFGTKDIIPAAPPLPTTRPLQRARDAATRFFGYQSRAASPQSSPEEERYLNRGKSRLASLGASQNATASHKTGLEINTLAINEKGTHALIGGKEIFKTIRIENGVCAEEINLRSVIRSNPTHASGKARHAYTIDIADVAWAKGDCGDYVAAATSSGKIILYDLGRAGLQAAQLHEHFRQVHKVTFNPHRGNLLLSGSQDGTVRLWDVRDVRSASTLQSKRKYPGLSDGVRDVKWSPTEGVDFAFGTDSGWVQRWDMRNLKTAKVKIPAHSETCNAIDWHPDGKHIVSASSDKTVRVWDFSANRRQKASWEIKTPYRVTNARWRPSCESSSSFTGDGAGTRMCTQLVTSYEEDRSSLHIWDFRRPALPFRELHPYMSAPTDLLWHSQDLLWTVGREGVFLQSDIQHTPKTIDKRNLQAFALSPLGDISFATQKRARNHTMPHRHRGSKPTLTSQDSSRGGSPQRDAVLARSWEDDGRDHSFLNAAPSRPETLRSPSISRTPSLAVSPVGEATRTMDLDDALADRDSLRPRQIAVSGPAPLHPDPNVFPFLASNYKLDFSSLRDDDDFLGSFDKYMEHNAACAYAAGLYRTAQTWRIVSGMMANHLKKRAELKHTRRLLNKPAAGNSTRKLTLVEMSRSLFADVMKSPASSPVSLRPVSTITQQLAQSDVASDQRTPVVRPVNFDAPSSRLNAEVSLDSGTDAILTVNPPTDNTQANGQDKEHLTITNLDGLQQLQQTAPVVDRNAMVRRWSVQPKEPLNLDPVDADGVKIHSPKLVRQGSNESFAFLEQSVNSGNPSFPSSYGSAPHDMVAQRPTKPTKKAQEPAIDAVQAKDFDDRPAVSPAVPIAQIHGLAARPRYSRATGEGEADEAAEIAEKRRSNPYVTDTERDQDVSQAATIAKPPHRGVKTNGAEATSKSSKAPDDPPDNKKPPATYFPEDSDSDFEEHKPFRLVDMLRQLTTYYASTRDAQTAAHLLVALTPYLPRTQPLSHREATATVSVYIDAFLSNAAYTQPEIESLLEKNFQPLMNAGLQPLQLEAILATYHEQLVRRQMRNEAAMLRRLAYPMYPSVYEDAVKDNHVRTRCGACRKPVLAGLEKALCENCGVKLVRCTFCESVDSPFEEREAQPATKLMSTCLRCNHGGHAACLRAWFAEGDGGCLMEGCLCDCVQGQWREDKARLRVEAAAQAVAEGEGLLQQLGLRGHERVQSDDFAVRDSGAVERARGLLLGRSGEGSEAAY</sequence>
<accession>A0A6A6PMJ8</accession>
<dbReference type="PANTHER" id="PTHR46200:SF1">
    <property type="entry name" value="GATOR COMPLEX PROTEIN WDR24"/>
    <property type="match status" value="1"/>
</dbReference>
<dbReference type="Gene3D" id="2.130.10.10">
    <property type="entry name" value="YVTN repeat-like/Quinoprotein amine dehydrogenase"/>
    <property type="match status" value="2"/>
</dbReference>
<keyword evidence="2" id="KW-0479">Metal-binding</keyword>
<keyword evidence="3" id="KW-0677">Repeat</keyword>
<dbReference type="InterPro" id="IPR015943">
    <property type="entry name" value="WD40/YVTN_repeat-like_dom_sf"/>
</dbReference>
<dbReference type="GO" id="GO:0005774">
    <property type="term" value="C:vacuolar membrane"/>
    <property type="evidence" value="ECO:0007669"/>
    <property type="project" value="TreeGrafter"/>
</dbReference>
<feature type="compositionally biased region" description="Basic and acidic residues" evidence="7">
    <location>
        <begin position="930"/>
        <end position="940"/>
    </location>
</feature>
<feature type="region of interest" description="Disordered" evidence="7">
    <location>
        <begin position="1"/>
        <end position="31"/>
    </location>
</feature>
<feature type="compositionally biased region" description="Polar residues" evidence="7">
    <location>
        <begin position="460"/>
        <end position="471"/>
    </location>
</feature>
<evidence type="ECO:0000256" key="3">
    <source>
        <dbReference type="ARBA" id="ARBA00022737"/>
    </source>
</evidence>
<dbReference type="GeneID" id="54475181"/>
<evidence type="ECO:0000313" key="9">
    <source>
        <dbReference type="Proteomes" id="UP000799767"/>
    </source>
</evidence>
<dbReference type="GO" id="GO:0008270">
    <property type="term" value="F:zinc ion binding"/>
    <property type="evidence" value="ECO:0007669"/>
    <property type="project" value="UniProtKB-KW"/>
</dbReference>
<dbReference type="PROSITE" id="PS50294">
    <property type="entry name" value="WD_REPEATS_REGION"/>
    <property type="match status" value="2"/>
</dbReference>
<dbReference type="OrthoDB" id="60955at2759"/>
<keyword evidence="1 6" id="KW-0853">WD repeat</keyword>
<keyword evidence="4" id="KW-0863">Zinc-finger</keyword>
<dbReference type="PROSITE" id="PS00678">
    <property type="entry name" value="WD_REPEATS_1"/>
    <property type="match status" value="2"/>
</dbReference>
<feature type="compositionally biased region" description="Basic and acidic residues" evidence="7">
    <location>
        <begin position="482"/>
        <end position="491"/>
    </location>
</feature>
<evidence type="ECO:0000256" key="6">
    <source>
        <dbReference type="PROSITE-ProRule" id="PRU00221"/>
    </source>
</evidence>
<evidence type="ECO:0000256" key="1">
    <source>
        <dbReference type="ARBA" id="ARBA00022574"/>
    </source>
</evidence>
<feature type="compositionally biased region" description="Basic residues" evidence="7">
    <location>
        <begin position="446"/>
        <end position="458"/>
    </location>
</feature>
<feature type="region of interest" description="Disordered" evidence="7">
    <location>
        <begin position="39"/>
        <end position="58"/>
    </location>
</feature>
<organism evidence="8 9">
    <name type="scientific">Neohortaea acidophila</name>
    <dbReference type="NCBI Taxonomy" id="245834"/>
    <lineage>
        <taxon>Eukaryota</taxon>
        <taxon>Fungi</taxon>
        <taxon>Dikarya</taxon>
        <taxon>Ascomycota</taxon>
        <taxon>Pezizomycotina</taxon>
        <taxon>Dothideomycetes</taxon>
        <taxon>Dothideomycetidae</taxon>
        <taxon>Mycosphaerellales</taxon>
        <taxon>Teratosphaeriaceae</taxon>
        <taxon>Neohortaea</taxon>
    </lineage>
</organism>
<reference evidence="8" key="1">
    <citation type="journal article" date="2020" name="Stud. Mycol.">
        <title>101 Dothideomycetes genomes: a test case for predicting lifestyles and emergence of pathogens.</title>
        <authorList>
            <person name="Haridas S."/>
            <person name="Albert R."/>
            <person name="Binder M."/>
            <person name="Bloem J."/>
            <person name="Labutti K."/>
            <person name="Salamov A."/>
            <person name="Andreopoulos B."/>
            <person name="Baker S."/>
            <person name="Barry K."/>
            <person name="Bills G."/>
            <person name="Bluhm B."/>
            <person name="Cannon C."/>
            <person name="Castanera R."/>
            <person name="Culley D."/>
            <person name="Daum C."/>
            <person name="Ezra D."/>
            <person name="Gonzalez J."/>
            <person name="Henrissat B."/>
            <person name="Kuo A."/>
            <person name="Liang C."/>
            <person name="Lipzen A."/>
            <person name="Lutzoni F."/>
            <person name="Magnuson J."/>
            <person name="Mondo S."/>
            <person name="Nolan M."/>
            <person name="Ohm R."/>
            <person name="Pangilinan J."/>
            <person name="Park H.-J."/>
            <person name="Ramirez L."/>
            <person name="Alfaro M."/>
            <person name="Sun H."/>
            <person name="Tritt A."/>
            <person name="Yoshinaga Y."/>
            <person name="Zwiers L.-H."/>
            <person name="Turgeon B."/>
            <person name="Goodwin S."/>
            <person name="Spatafora J."/>
            <person name="Crous P."/>
            <person name="Grigoriev I."/>
        </authorList>
    </citation>
    <scope>NUCLEOTIDE SEQUENCE</scope>
    <source>
        <strain evidence="8">CBS 113389</strain>
    </source>
</reference>
<dbReference type="PANTHER" id="PTHR46200">
    <property type="entry name" value="GATOR COMPLEX PROTEIN WDR24"/>
    <property type="match status" value="1"/>
</dbReference>
<feature type="repeat" description="WD" evidence="6">
    <location>
        <begin position="278"/>
        <end position="319"/>
    </location>
</feature>
<dbReference type="AlphaFoldDB" id="A0A6A6PMJ8"/>
<feature type="compositionally biased region" description="Polar residues" evidence="7">
    <location>
        <begin position="504"/>
        <end position="514"/>
    </location>
</feature>
<evidence type="ECO:0000313" key="8">
    <source>
        <dbReference type="EMBL" id="KAF2481310.1"/>
    </source>
</evidence>